<dbReference type="SUPFAM" id="SSF55681">
    <property type="entry name" value="Class II aaRS and biotin synthetases"/>
    <property type="match status" value="1"/>
</dbReference>
<dbReference type="EMBL" id="OCMT01000004">
    <property type="protein sequence ID" value="SOD20242.1"/>
    <property type="molecule type" value="Genomic_DNA"/>
</dbReference>
<dbReference type="OrthoDB" id="9807064at2"/>
<evidence type="ECO:0000313" key="3">
    <source>
        <dbReference type="EMBL" id="SOD20242.1"/>
    </source>
</evidence>
<evidence type="ECO:0000256" key="1">
    <source>
        <dbReference type="ARBA" id="ARBA00022598"/>
    </source>
</evidence>
<evidence type="ECO:0000313" key="4">
    <source>
        <dbReference type="Proteomes" id="UP000219281"/>
    </source>
</evidence>
<dbReference type="InterPro" id="IPR004143">
    <property type="entry name" value="BPL_LPL_catalytic"/>
</dbReference>
<dbReference type="GO" id="GO:0005737">
    <property type="term" value="C:cytoplasm"/>
    <property type="evidence" value="ECO:0007669"/>
    <property type="project" value="TreeGrafter"/>
</dbReference>
<accession>A0A286AEB0</accession>
<keyword evidence="4" id="KW-1185">Reference proteome</keyword>
<dbReference type="PANTHER" id="PTHR12835:SF5">
    <property type="entry name" value="BIOTIN--PROTEIN LIGASE"/>
    <property type="match status" value="1"/>
</dbReference>
<proteinExistence type="predicted"/>
<feature type="domain" description="BPL/LPL catalytic" evidence="2">
    <location>
        <begin position="10"/>
        <end position="192"/>
    </location>
</feature>
<dbReference type="CDD" id="cd16442">
    <property type="entry name" value="BPL"/>
    <property type="match status" value="1"/>
</dbReference>
<dbReference type="GO" id="GO:0004077">
    <property type="term" value="F:biotin--[biotin carboxyl-carrier protein] ligase activity"/>
    <property type="evidence" value="ECO:0007669"/>
    <property type="project" value="InterPro"/>
</dbReference>
<dbReference type="PROSITE" id="PS51733">
    <property type="entry name" value="BPL_LPL_CATALYTIC"/>
    <property type="match status" value="1"/>
</dbReference>
<dbReference type="InterPro" id="IPR045864">
    <property type="entry name" value="aa-tRNA-synth_II/BPL/LPL"/>
</dbReference>
<name>A0A286AEB0_9SPHI</name>
<organism evidence="3 4">
    <name type="scientific">Pedobacter xixiisoli</name>
    <dbReference type="NCBI Taxonomy" id="1476464"/>
    <lineage>
        <taxon>Bacteria</taxon>
        <taxon>Pseudomonadati</taxon>
        <taxon>Bacteroidota</taxon>
        <taxon>Sphingobacteriia</taxon>
        <taxon>Sphingobacteriales</taxon>
        <taxon>Sphingobacteriaceae</taxon>
        <taxon>Pedobacter</taxon>
    </lineage>
</organism>
<dbReference type="NCBIfam" id="TIGR00121">
    <property type="entry name" value="birA_ligase"/>
    <property type="match status" value="1"/>
</dbReference>
<protein>
    <submittedName>
        <fullName evidence="3">BirA family transcriptional regulator, biotin operon repressor / biotin-[acetyl-CoA-carboxylase] ligase</fullName>
    </submittedName>
</protein>
<dbReference type="Proteomes" id="UP000219281">
    <property type="component" value="Unassembled WGS sequence"/>
</dbReference>
<gene>
    <name evidence="3" type="ORF">SAMN06297358_3956</name>
</gene>
<dbReference type="Pfam" id="PF03099">
    <property type="entry name" value="BPL_LplA_LipB"/>
    <property type="match status" value="1"/>
</dbReference>
<dbReference type="RefSeq" id="WP_097133710.1">
    <property type="nucleotide sequence ID" value="NZ_OCMT01000004.1"/>
</dbReference>
<reference evidence="4" key="1">
    <citation type="submission" date="2017-09" db="EMBL/GenBank/DDBJ databases">
        <authorList>
            <person name="Varghese N."/>
            <person name="Submissions S."/>
        </authorList>
    </citation>
    <scope>NUCLEOTIDE SEQUENCE [LARGE SCALE GENOMIC DNA]</scope>
    <source>
        <strain evidence="4">CGMCC 1.12803</strain>
    </source>
</reference>
<evidence type="ECO:0000259" key="2">
    <source>
        <dbReference type="PROSITE" id="PS51733"/>
    </source>
</evidence>
<dbReference type="PANTHER" id="PTHR12835">
    <property type="entry name" value="BIOTIN PROTEIN LIGASE"/>
    <property type="match status" value="1"/>
</dbReference>
<dbReference type="AlphaFoldDB" id="A0A286AEB0"/>
<dbReference type="Gene3D" id="3.30.930.10">
    <property type="entry name" value="Bira Bifunctional Protein, Domain 2"/>
    <property type="match status" value="1"/>
</dbReference>
<sequence length="259" mass="28696">MQNNTFSTLFVGQNLIKLSAVDSTNNYLKKLTSNSEPLPEGTVIMAEHQFAGRGQLDNVWHAAPGKNLTFSLLLRPNFLAVEKQFALNMLVSVALSNVLLKYLPVGLSVKWPNDIYVGDKKIGGVLIENILVGSKIKQSIIGIGLNINQSDFADDLNDRITSISQILQQDVNLMVLLNEICTQIEQLYLKMKAGTGTTLQDLYVSKLYRLNKLAKYSAKGQIFEGTIEGISPEGLLRIKPLDGHIVEFGFKEVAFIQQQ</sequence>
<keyword evidence="1 3" id="KW-0436">Ligase</keyword>
<dbReference type="InterPro" id="IPR004408">
    <property type="entry name" value="Biotin_CoA_COase_ligase"/>
</dbReference>